<dbReference type="Proteomes" id="UP000315439">
    <property type="component" value="Unassembled WGS sequence"/>
</dbReference>
<dbReference type="Gene3D" id="3.40.50.1820">
    <property type="entry name" value="alpha/beta hydrolase"/>
    <property type="match status" value="1"/>
</dbReference>
<evidence type="ECO:0000256" key="2">
    <source>
        <dbReference type="SAM" id="SignalP"/>
    </source>
</evidence>
<dbReference type="PANTHER" id="PTHR42776">
    <property type="entry name" value="SERINE PEPTIDASE S9 FAMILY MEMBER"/>
    <property type="match status" value="1"/>
</dbReference>
<dbReference type="SUPFAM" id="SSF82171">
    <property type="entry name" value="DPP6 N-terminal domain-like"/>
    <property type="match status" value="1"/>
</dbReference>
<dbReference type="GO" id="GO:0004252">
    <property type="term" value="F:serine-type endopeptidase activity"/>
    <property type="evidence" value="ECO:0007669"/>
    <property type="project" value="TreeGrafter"/>
</dbReference>
<sequence>MKKLLTLTLLACLSGLVLADSGYQNPPKLMADLVDAPRRPGATISPDKVWVALLQRPGAPSISELAQPEEKLAGLKINSAIFAPSRSRGYTGITLRQLQGDGKVVLNDLPKGKIMNVSFSPDSKNLAFVLENSKGLSLWNYNLKKKKVKRVSKSYINASLGGSKYRWKRNSKGFYTRVTVSSANQKPKASLENIEPVIQITSGQKAAVRTYSNLLKTPQDEALFEFLATSQIAEISLKGKVKKLGKPGMFRSYEQSPNGKYLLVAQYQKPFSYLVPAYRFPLLTEVWDTQGKLVKQVANLPSGENIPKGFDSVREGRRSIAWRSDKAATLVWAEALDGGDMKKSVAFHDSVHTWKAPFTKPAELLQKVERRYAGIEWGNKDFAIISDWRFSDRQYRAWKFSPDNPNAEKVIFEQRSYNDRYKDPGRFVYHKNQFGVDVIKVQGNNNKVLLTGRGASPKGNIPFMDEYDFSSQKKKRLWKSEAPYYERVVVTISDDATKVLTLRESQSEQPNFFIRDIKNKKLSQFTQFPHPSPAFKGIKKELIKYKRKDGVELSGTLYLPPNYDEKQGRLPVLMWAYPLEYKDKSVASQVTDSPYEFVRVSYWGPLPHLAQGFAVFDDPKMPIIGADDDLPNDTFRKQLVDSAEAAVKVLVDKGIADPDRIAIAGHSYGAFMVANLLAHSDLFKAGIARSGAYNRTLTPFGFQGEERSFWEGQAVYSNMSPFFHAEKIDEPMLMIHGKEDPNSGTFPMQSERMFAAMKGLGGNARLVMLPHEQHGYRARESLLHLLWEQHEWLEKYVKPTTVKSAKN</sequence>
<comment type="caution">
    <text evidence="4">The sequence shown here is derived from an EMBL/GenBank/DDBJ whole genome shotgun (WGS) entry which is preliminary data.</text>
</comment>
<evidence type="ECO:0000256" key="1">
    <source>
        <dbReference type="ARBA" id="ARBA00022801"/>
    </source>
</evidence>
<gene>
    <name evidence="4" type="ORF">FLL46_04670</name>
</gene>
<evidence type="ECO:0000313" key="4">
    <source>
        <dbReference type="EMBL" id="TQV88830.1"/>
    </source>
</evidence>
<feature type="chain" id="PRO_5022124340" evidence="2">
    <location>
        <begin position="20"/>
        <end position="807"/>
    </location>
</feature>
<protein>
    <submittedName>
        <fullName evidence="4">S9 family peptidase</fullName>
    </submittedName>
</protein>
<organism evidence="4 5">
    <name type="scientific">Aliikangiella coralliicola</name>
    <dbReference type="NCBI Taxonomy" id="2592383"/>
    <lineage>
        <taxon>Bacteria</taxon>
        <taxon>Pseudomonadati</taxon>
        <taxon>Pseudomonadota</taxon>
        <taxon>Gammaproteobacteria</taxon>
        <taxon>Oceanospirillales</taxon>
        <taxon>Pleioneaceae</taxon>
        <taxon>Aliikangiella</taxon>
    </lineage>
</organism>
<dbReference type="RefSeq" id="WP_142892315.1">
    <property type="nucleotide sequence ID" value="NZ_ML660161.1"/>
</dbReference>
<feature type="domain" description="Peptidase S9 prolyl oligopeptidase catalytic" evidence="3">
    <location>
        <begin position="643"/>
        <end position="798"/>
    </location>
</feature>
<keyword evidence="2" id="KW-0732">Signal</keyword>
<dbReference type="AlphaFoldDB" id="A0A545UH92"/>
<dbReference type="InterPro" id="IPR001375">
    <property type="entry name" value="Peptidase_S9_cat"/>
</dbReference>
<dbReference type="InterPro" id="IPR029058">
    <property type="entry name" value="AB_hydrolase_fold"/>
</dbReference>
<feature type="signal peptide" evidence="2">
    <location>
        <begin position="1"/>
        <end position="19"/>
    </location>
</feature>
<evidence type="ECO:0000313" key="5">
    <source>
        <dbReference type="Proteomes" id="UP000315439"/>
    </source>
</evidence>
<evidence type="ECO:0000259" key="3">
    <source>
        <dbReference type="Pfam" id="PF00326"/>
    </source>
</evidence>
<dbReference type="SUPFAM" id="SSF53474">
    <property type="entry name" value="alpha/beta-Hydrolases"/>
    <property type="match status" value="1"/>
</dbReference>
<proteinExistence type="predicted"/>
<dbReference type="OrthoDB" id="6388416at2"/>
<reference evidence="4 5" key="1">
    <citation type="submission" date="2019-07" db="EMBL/GenBank/DDBJ databases">
        <title>Draft genome for Aliikangiella sp. M105.</title>
        <authorList>
            <person name="Wang G."/>
        </authorList>
    </citation>
    <scope>NUCLEOTIDE SEQUENCE [LARGE SCALE GENOMIC DNA]</scope>
    <source>
        <strain evidence="4 5">M105</strain>
    </source>
</reference>
<dbReference type="GO" id="GO:0006508">
    <property type="term" value="P:proteolysis"/>
    <property type="evidence" value="ECO:0007669"/>
    <property type="project" value="InterPro"/>
</dbReference>
<dbReference type="Pfam" id="PF00326">
    <property type="entry name" value="Peptidase_S9"/>
    <property type="match status" value="1"/>
</dbReference>
<name>A0A545UH92_9GAMM</name>
<keyword evidence="1" id="KW-0378">Hydrolase</keyword>
<keyword evidence="5" id="KW-1185">Reference proteome</keyword>
<accession>A0A545UH92</accession>
<dbReference type="PANTHER" id="PTHR42776:SF28">
    <property type="entry name" value="GLUTAMYL ENDOPEPTIDASE, CHLOROPLASTIC-RELATED"/>
    <property type="match status" value="1"/>
</dbReference>
<dbReference type="EMBL" id="VIKS01000003">
    <property type="protein sequence ID" value="TQV88830.1"/>
    <property type="molecule type" value="Genomic_DNA"/>
</dbReference>